<dbReference type="AlphaFoldDB" id="A0A2P4PWF1"/>
<feature type="coiled-coil region" evidence="1">
    <location>
        <begin position="32"/>
        <end position="66"/>
    </location>
</feature>
<reference evidence="2 3" key="2">
    <citation type="journal article" date="2018" name="New Phytol.">
        <title>High intraspecific genome diversity in the model arbuscular mycorrhizal symbiont Rhizophagus irregularis.</title>
        <authorList>
            <person name="Chen E.C.H."/>
            <person name="Morin E."/>
            <person name="Beaudet D."/>
            <person name="Noel J."/>
            <person name="Yildirir G."/>
            <person name="Ndikumana S."/>
            <person name="Charron P."/>
            <person name="St-Onge C."/>
            <person name="Giorgi J."/>
            <person name="Kruger M."/>
            <person name="Marton T."/>
            <person name="Ropars J."/>
            <person name="Grigoriev I.V."/>
            <person name="Hainaut M."/>
            <person name="Henrissat B."/>
            <person name="Roux C."/>
            <person name="Martin F."/>
            <person name="Corradi N."/>
        </authorList>
    </citation>
    <scope>NUCLEOTIDE SEQUENCE [LARGE SCALE GENOMIC DNA]</scope>
    <source>
        <strain evidence="2 3">DAOM 197198</strain>
    </source>
</reference>
<organism evidence="2 3">
    <name type="scientific">Rhizophagus irregularis (strain DAOM 181602 / DAOM 197198 / MUCL 43194)</name>
    <name type="common">Arbuscular mycorrhizal fungus</name>
    <name type="synonym">Glomus intraradices</name>
    <dbReference type="NCBI Taxonomy" id="747089"/>
    <lineage>
        <taxon>Eukaryota</taxon>
        <taxon>Fungi</taxon>
        <taxon>Fungi incertae sedis</taxon>
        <taxon>Mucoromycota</taxon>
        <taxon>Glomeromycotina</taxon>
        <taxon>Glomeromycetes</taxon>
        <taxon>Glomerales</taxon>
        <taxon>Glomeraceae</taxon>
        <taxon>Rhizophagus</taxon>
    </lineage>
</organism>
<dbReference type="VEuPathDB" id="FungiDB:RhiirFUN_020949"/>
<gene>
    <name evidence="2" type="ORF">GLOIN_2v1623807</name>
</gene>
<reference evidence="2 3" key="1">
    <citation type="journal article" date="2013" name="Proc. Natl. Acad. Sci. U.S.A.">
        <title>Genome of an arbuscular mycorrhizal fungus provides insight into the oldest plant symbiosis.</title>
        <authorList>
            <person name="Tisserant E."/>
            <person name="Malbreil M."/>
            <person name="Kuo A."/>
            <person name="Kohler A."/>
            <person name="Symeonidi A."/>
            <person name="Balestrini R."/>
            <person name="Charron P."/>
            <person name="Duensing N."/>
            <person name="Frei Dit Frey N."/>
            <person name="Gianinazzi-Pearson V."/>
            <person name="Gilbert L.B."/>
            <person name="Handa Y."/>
            <person name="Herr J.R."/>
            <person name="Hijri M."/>
            <person name="Koul R."/>
            <person name="Kawaguchi M."/>
            <person name="Krajinski F."/>
            <person name="Lammers P.J."/>
            <person name="Masclaux F.G."/>
            <person name="Murat C."/>
            <person name="Morin E."/>
            <person name="Ndikumana S."/>
            <person name="Pagni M."/>
            <person name="Petitpierre D."/>
            <person name="Requena N."/>
            <person name="Rosikiewicz P."/>
            <person name="Riley R."/>
            <person name="Saito K."/>
            <person name="San Clemente H."/>
            <person name="Shapiro H."/>
            <person name="van Tuinen D."/>
            <person name="Becard G."/>
            <person name="Bonfante P."/>
            <person name="Paszkowski U."/>
            <person name="Shachar-Hill Y.Y."/>
            <person name="Tuskan G.A."/>
            <person name="Young P.W."/>
            <person name="Sanders I.R."/>
            <person name="Henrissat B."/>
            <person name="Rensing S.A."/>
            <person name="Grigoriev I.V."/>
            <person name="Corradi N."/>
            <person name="Roux C."/>
            <person name="Martin F."/>
        </authorList>
    </citation>
    <scope>NUCLEOTIDE SEQUENCE [LARGE SCALE GENOMIC DNA]</scope>
    <source>
        <strain evidence="2 3">DAOM 197198</strain>
    </source>
</reference>
<proteinExistence type="predicted"/>
<evidence type="ECO:0000256" key="1">
    <source>
        <dbReference type="SAM" id="Coils"/>
    </source>
</evidence>
<protein>
    <submittedName>
        <fullName evidence="2">Uncharacterized protein</fullName>
    </submittedName>
</protein>
<feature type="non-terminal residue" evidence="2">
    <location>
        <position position="73"/>
    </location>
</feature>
<evidence type="ECO:0000313" key="2">
    <source>
        <dbReference type="EMBL" id="POG69731.1"/>
    </source>
</evidence>
<comment type="caution">
    <text evidence="2">The sequence shown here is derived from an EMBL/GenBank/DDBJ whole genome shotgun (WGS) entry which is preliminary data.</text>
</comment>
<keyword evidence="1" id="KW-0175">Coiled coil</keyword>
<evidence type="ECO:0000313" key="3">
    <source>
        <dbReference type="Proteomes" id="UP000018888"/>
    </source>
</evidence>
<dbReference type="EMBL" id="AUPC02000131">
    <property type="protein sequence ID" value="POG69731.1"/>
    <property type="molecule type" value="Genomic_DNA"/>
</dbReference>
<sequence>MEQGGQVDKDLIKLRTELALAKESEISEKKTIANLETKLGSSESEVSILQNEIDELKLKENEQLRMIQDRENK</sequence>
<accession>A0A2P4PWF1</accession>
<dbReference type="Proteomes" id="UP000018888">
    <property type="component" value="Unassembled WGS sequence"/>
</dbReference>
<name>A0A2P4PWF1_RHIID</name>
<keyword evidence="3" id="KW-1185">Reference proteome</keyword>